<dbReference type="GO" id="GO:0000785">
    <property type="term" value="C:chromatin"/>
    <property type="evidence" value="ECO:0007669"/>
    <property type="project" value="TreeGrafter"/>
</dbReference>
<dbReference type="InterPro" id="IPR013083">
    <property type="entry name" value="Znf_RING/FYVE/PHD"/>
</dbReference>
<dbReference type="PANTHER" id="PTHR45915">
    <property type="entry name" value="TRANSCRIPTION INTERMEDIARY FACTOR"/>
    <property type="match status" value="1"/>
</dbReference>
<dbReference type="EMBL" id="VJMH01000120">
    <property type="protein sequence ID" value="KAF0718789.1"/>
    <property type="molecule type" value="Genomic_DNA"/>
</dbReference>
<feature type="region of interest" description="Disordered" evidence="7">
    <location>
        <begin position="659"/>
        <end position="682"/>
    </location>
</feature>
<accession>A0A485K5R9</accession>
<dbReference type="Proteomes" id="UP000332933">
    <property type="component" value="Unassembled WGS sequence"/>
</dbReference>
<protein>
    <submittedName>
        <fullName evidence="11">Aste57867_1485 protein</fullName>
    </submittedName>
</protein>
<feature type="compositionally biased region" description="Basic and acidic residues" evidence="7">
    <location>
        <begin position="55"/>
        <end position="70"/>
    </location>
</feature>
<dbReference type="Pfam" id="PF06203">
    <property type="entry name" value="CCT"/>
    <property type="match status" value="1"/>
</dbReference>
<comment type="subcellular location">
    <subcellularLocation>
        <location evidence="1">Nucleus</location>
    </subcellularLocation>
</comment>
<feature type="region of interest" description="Disordered" evidence="7">
    <location>
        <begin position="304"/>
        <end position="542"/>
    </location>
</feature>
<keyword evidence="4" id="KW-0862">Zinc</keyword>
<dbReference type="InterPro" id="IPR019786">
    <property type="entry name" value="Zinc_finger_PHD-type_CS"/>
</dbReference>
<dbReference type="PANTHER" id="PTHR45915:SF2">
    <property type="entry name" value="TOUTATIS, ISOFORM E"/>
    <property type="match status" value="1"/>
</dbReference>
<dbReference type="AlphaFoldDB" id="A0A485K5R9"/>
<evidence type="ECO:0000313" key="10">
    <source>
        <dbReference type="EMBL" id="KAF0718789.1"/>
    </source>
</evidence>
<dbReference type="CDD" id="cd15515">
    <property type="entry name" value="PHD1_KDM5A_like"/>
    <property type="match status" value="1"/>
</dbReference>
<dbReference type="InterPro" id="IPR011011">
    <property type="entry name" value="Znf_FYVE_PHD"/>
</dbReference>
<sequence>MAKAGGVGMTAASSDGAESSHANGSTASPADPPKKRRGRPPNPDGKAAQNKKRKLEREAKKREAKKARGENDDDDDDDDEGSVIAALCELCNINENDELSLICDACEKVYHTYCLNPPLPGIPSGEWVCPLCVKTIGPSKATNHDTKQSMDVSTKPSPVHTPLRASNSAGPPHFPALIPPPSSSRSLAPAAPLASLHPRSMFPQQQPLSATALGHASSSFPHAVAAHHHQERRLSTDLMALQDENVFLRRENQKLMDWVDRLTRRIDELQPLEETLRSTQFKYRKMESQMLDLQSQLAILKQQQSSNYAPSPSHRHATASSSVGALPKYSSRPYMPMTLPRMDGRAEPHQRSLEPDYRSSSGYPQLPSRRKEFAIPSVESDYARVPTHDESRRHHHPTSSRFPNAPSHSDAAYYRDQHHRSSSSLHYGSTPVTAPPPSSSSSLPYSQPPVYQKSSGNAASGYQSYPQHPSTSSSYGSSARGEKPAATVVLPPPPTYPASPARTHSFLPRPRGMDGDASSTTYVKEEEKKEPIPVYSSDEDEAGLDVRKRSHNEDDAASVLNAMRRTEASSERLNLTPTGISAISAASTEEAHSLLSITRPVEHSPSTKRIGLYTPRSRRLMLDRYLLKRTKRLSRGKWFKYPVRKTLADTRPRVKGRFVKHDLLDDDDTSSSPRKPHSPRDAVVEEEDLQAMIGDFDYIQAFAQCVKDSKDDVDVVVADILKTKQRQGELVSWDSWTMDLEQALNGLLPREYINSPFPAIFGELVYILGDAEEDCNQDNYCKALQAGASYVAICLSLYASVHDPATFDEDVSPILGHYASTIKKLWDAEPNVQKKHTFAMMKSIVDGIAGVICVGYDDGKQYLKPVSVSQLLEDGTTISEESPTS</sequence>
<dbReference type="EMBL" id="CAADRA010000120">
    <property type="protein sequence ID" value="VFT78701.1"/>
    <property type="molecule type" value="Genomic_DNA"/>
</dbReference>
<evidence type="ECO:0000259" key="9">
    <source>
        <dbReference type="PROSITE" id="PS51017"/>
    </source>
</evidence>
<reference evidence="10" key="2">
    <citation type="submission" date="2019-06" db="EMBL/GenBank/DDBJ databases">
        <title>Genomics analysis of Aphanomyces spp. identifies a new class of oomycete effector associated with host adaptation.</title>
        <authorList>
            <person name="Gaulin E."/>
        </authorList>
    </citation>
    <scope>NUCLEOTIDE SEQUENCE</scope>
    <source>
        <strain evidence="10">CBS 578.67</strain>
    </source>
</reference>
<feature type="domain" description="CCT" evidence="9">
    <location>
        <begin position="618"/>
        <end position="661"/>
    </location>
</feature>
<organism evidence="11 12">
    <name type="scientific">Aphanomyces stellatus</name>
    <dbReference type="NCBI Taxonomy" id="120398"/>
    <lineage>
        <taxon>Eukaryota</taxon>
        <taxon>Sar</taxon>
        <taxon>Stramenopiles</taxon>
        <taxon>Oomycota</taxon>
        <taxon>Saprolegniomycetes</taxon>
        <taxon>Saprolegniales</taxon>
        <taxon>Verrucalvaceae</taxon>
        <taxon>Aphanomyces</taxon>
    </lineage>
</organism>
<dbReference type="GO" id="GO:0005634">
    <property type="term" value="C:nucleus"/>
    <property type="evidence" value="ECO:0007669"/>
    <property type="project" value="UniProtKB-SubCell"/>
</dbReference>
<dbReference type="Pfam" id="PF00628">
    <property type="entry name" value="PHD"/>
    <property type="match status" value="1"/>
</dbReference>
<evidence type="ECO:0000259" key="8">
    <source>
        <dbReference type="PROSITE" id="PS50016"/>
    </source>
</evidence>
<evidence type="ECO:0000313" key="12">
    <source>
        <dbReference type="Proteomes" id="UP000332933"/>
    </source>
</evidence>
<dbReference type="PROSITE" id="PS01359">
    <property type="entry name" value="ZF_PHD_1"/>
    <property type="match status" value="1"/>
</dbReference>
<reference evidence="11 12" key="1">
    <citation type="submission" date="2019-03" db="EMBL/GenBank/DDBJ databases">
        <authorList>
            <person name="Gaulin E."/>
            <person name="Dumas B."/>
        </authorList>
    </citation>
    <scope>NUCLEOTIDE SEQUENCE [LARGE SCALE GENOMIC DNA]</scope>
    <source>
        <strain evidence="11">CBS 568.67</strain>
    </source>
</reference>
<evidence type="ECO:0000313" key="11">
    <source>
        <dbReference type="EMBL" id="VFT78701.1"/>
    </source>
</evidence>
<dbReference type="PROSITE" id="PS50016">
    <property type="entry name" value="ZF_PHD_2"/>
    <property type="match status" value="1"/>
</dbReference>
<feature type="compositionally biased region" description="Low complexity" evidence="7">
    <location>
        <begin position="470"/>
        <end position="489"/>
    </location>
</feature>
<dbReference type="PROSITE" id="PS51017">
    <property type="entry name" value="CCT"/>
    <property type="match status" value="1"/>
</dbReference>
<feature type="compositionally biased region" description="Low complexity" evidence="7">
    <location>
        <begin position="439"/>
        <end position="452"/>
    </location>
</feature>
<keyword evidence="3 6" id="KW-0863">Zinc-finger</keyword>
<evidence type="ECO:0000256" key="3">
    <source>
        <dbReference type="ARBA" id="ARBA00022771"/>
    </source>
</evidence>
<dbReference type="SUPFAM" id="SSF57903">
    <property type="entry name" value="FYVE/PHD zinc finger"/>
    <property type="match status" value="1"/>
</dbReference>
<feature type="domain" description="PHD-type" evidence="8">
    <location>
        <begin position="85"/>
        <end position="135"/>
    </location>
</feature>
<evidence type="ECO:0000256" key="4">
    <source>
        <dbReference type="ARBA" id="ARBA00022833"/>
    </source>
</evidence>
<dbReference type="InterPro" id="IPR010402">
    <property type="entry name" value="CCT_domain"/>
</dbReference>
<feature type="compositionally biased region" description="Basic and acidic residues" evidence="7">
    <location>
        <begin position="342"/>
        <end position="357"/>
    </location>
</feature>
<feature type="region of interest" description="Disordered" evidence="7">
    <location>
        <begin position="1"/>
        <end position="79"/>
    </location>
</feature>
<evidence type="ECO:0000256" key="5">
    <source>
        <dbReference type="ARBA" id="ARBA00023242"/>
    </source>
</evidence>
<dbReference type="Gene3D" id="3.30.40.10">
    <property type="entry name" value="Zinc/RING finger domain, C3HC4 (zinc finger)"/>
    <property type="match status" value="1"/>
</dbReference>
<proteinExistence type="predicted"/>
<feature type="compositionally biased region" description="Polar residues" evidence="7">
    <location>
        <begin position="453"/>
        <end position="469"/>
    </location>
</feature>
<dbReference type="OrthoDB" id="432829at2759"/>
<dbReference type="InterPro" id="IPR001965">
    <property type="entry name" value="Znf_PHD"/>
</dbReference>
<dbReference type="InterPro" id="IPR019787">
    <property type="entry name" value="Znf_PHD-finger"/>
</dbReference>
<keyword evidence="2" id="KW-0479">Metal-binding</keyword>
<name>A0A485K5R9_9STRA</name>
<feature type="compositionally biased region" description="Polar residues" evidence="7">
    <location>
        <begin position="11"/>
        <end position="28"/>
    </location>
</feature>
<feature type="region of interest" description="Disordered" evidence="7">
    <location>
        <begin position="141"/>
        <end position="172"/>
    </location>
</feature>
<evidence type="ECO:0000256" key="2">
    <source>
        <dbReference type="ARBA" id="ARBA00022723"/>
    </source>
</evidence>
<keyword evidence="12" id="KW-1185">Reference proteome</keyword>
<evidence type="ECO:0000256" key="7">
    <source>
        <dbReference type="SAM" id="MobiDB-lite"/>
    </source>
</evidence>
<dbReference type="GO" id="GO:0008270">
    <property type="term" value="F:zinc ion binding"/>
    <property type="evidence" value="ECO:0007669"/>
    <property type="project" value="UniProtKB-KW"/>
</dbReference>
<dbReference type="SMART" id="SM00249">
    <property type="entry name" value="PHD"/>
    <property type="match status" value="1"/>
</dbReference>
<gene>
    <name evidence="11" type="primary">Aste57867_1485</name>
    <name evidence="10" type="ORF">As57867_001484</name>
    <name evidence="11" type="ORF">ASTE57867_1485</name>
</gene>
<keyword evidence="5" id="KW-0539">Nucleus</keyword>
<evidence type="ECO:0000256" key="6">
    <source>
        <dbReference type="PROSITE-ProRule" id="PRU00146"/>
    </source>
</evidence>
<evidence type="ECO:0000256" key="1">
    <source>
        <dbReference type="ARBA" id="ARBA00004123"/>
    </source>
</evidence>